<dbReference type="AlphaFoldDB" id="A0A1E5NBW9"/>
<dbReference type="InterPro" id="IPR011990">
    <property type="entry name" value="TPR-like_helical_dom_sf"/>
</dbReference>
<gene>
    <name evidence="1" type="ORF">BFL38_02715</name>
</gene>
<organism evidence="1 2">
    <name type="scientific">Brachyspira hampsonii</name>
    <dbReference type="NCBI Taxonomy" id="1287055"/>
    <lineage>
        <taxon>Bacteria</taxon>
        <taxon>Pseudomonadati</taxon>
        <taxon>Spirochaetota</taxon>
        <taxon>Spirochaetia</taxon>
        <taxon>Brachyspirales</taxon>
        <taxon>Brachyspiraceae</taxon>
        <taxon>Brachyspira</taxon>
    </lineage>
</organism>
<dbReference type="Proteomes" id="UP000095247">
    <property type="component" value="Unassembled WGS sequence"/>
</dbReference>
<protein>
    <recommendedName>
        <fullName evidence="3">TPR domain-containing protein</fullName>
    </recommendedName>
</protein>
<reference evidence="1 2" key="1">
    <citation type="submission" date="2016-08" db="EMBL/GenBank/DDBJ databases">
        <title>Characterization and recognition of Brachyspira hampsonii sp. nov., a novel intestinal spirochete that is pathogenic to pigs.</title>
        <authorList>
            <person name="Mirajkar N."/>
            <person name="La T."/>
            <person name="Phillips N."/>
            <person name="Hampson D."/>
            <person name="Gebhart C."/>
        </authorList>
    </citation>
    <scope>NUCLEOTIDE SEQUENCE [LARGE SCALE GENOMIC DNA]</scope>
    <source>
        <strain evidence="1 2">P280/1</strain>
    </source>
</reference>
<comment type="caution">
    <text evidence="1">The sequence shown here is derived from an EMBL/GenBank/DDBJ whole genome shotgun (WGS) entry which is preliminary data.</text>
</comment>
<dbReference type="RefSeq" id="WP_069726990.1">
    <property type="nucleotide sequence ID" value="NZ_MDCO01000012.1"/>
</dbReference>
<name>A0A1E5NBW9_9SPIR</name>
<evidence type="ECO:0000313" key="1">
    <source>
        <dbReference type="EMBL" id="OEJ13679.1"/>
    </source>
</evidence>
<dbReference type="SUPFAM" id="SSF48452">
    <property type="entry name" value="TPR-like"/>
    <property type="match status" value="1"/>
</dbReference>
<accession>A0A1E5NBW9</accession>
<evidence type="ECO:0000313" key="2">
    <source>
        <dbReference type="Proteomes" id="UP000095247"/>
    </source>
</evidence>
<proteinExistence type="predicted"/>
<dbReference type="EMBL" id="MDCO01000012">
    <property type="protein sequence ID" value="OEJ13679.1"/>
    <property type="molecule type" value="Genomic_DNA"/>
</dbReference>
<dbReference type="Gene3D" id="1.25.40.10">
    <property type="entry name" value="Tetratricopeptide repeat domain"/>
    <property type="match status" value="1"/>
</dbReference>
<evidence type="ECO:0008006" key="3">
    <source>
        <dbReference type="Google" id="ProtNLM"/>
    </source>
</evidence>
<sequence>MAGENRTTQDMLLLKTTMANCGIDINSKIKAIDFYRLLSSREDLIKRLFEDTKIENLEKALSYTIPISSGFRKLNLLAGEENYIVKSITSLSEASEEDIKVTLTKEYVKQHSDFDIEKEINIYEFAVMLVDDLGVIDSFVDESEVIEEEKTVPLLAESNTIETLFEEGKYYKVIEECNKIIEFNENNEEANKEDLIKAYKYRAKCYTRLDSANILDDIKKIQSINKNDIESYLIESDILIKDNELDKALEIIENGLKENNNNFELYKKKLEILYEQGLNQKYAGDAKLSFNGILNDINEYTKINGEKYELLRTKVEYTDKFIVKNILGTEKTNVISIFHPSSENEITIFHKYFFARTIDRKECNDYNIFVFIEMVNKCILLNDKDAELHYLLAKYATSIRYSPYYKNKLQSSVASYLEIRPIHSYATKHHLQGSPLYDIHIEYNQKFYGGSSERDSNISISTILKHLDDALAIKPYYEEALLLKGLIYKIEEDNQSLLTLRDEYIKQGFDPNKIFNNLFIMSN</sequence>